<feature type="compositionally biased region" description="Pro residues" evidence="1">
    <location>
        <begin position="27"/>
        <end position="36"/>
    </location>
</feature>
<sequence>MQRQFGLPWGPGQGGPGQGGQSGFPGFGPPQGPSPQGPQQGSPQGFPPGPPPGGGQDPSPDFQGFGGLVFKLSIQVQCLAAYIVLLGFA</sequence>
<protein>
    <submittedName>
        <fullName evidence="2">Uncharacterized protein</fullName>
    </submittedName>
</protein>
<evidence type="ECO:0000313" key="3">
    <source>
        <dbReference type="Proteomes" id="UP000830326"/>
    </source>
</evidence>
<evidence type="ECO:0000313" key="2">
    <source>
        <dbReference type="EMBL" id="UOR13240.1"/>
    </source>
</evidence>
<proteinExistence type="predicted"/>
<gene>
    <name evidence="2" type="ORF">MUO15_07055</name>
</gene>
<evidence type="ECO:0000256" key="1">
    <source>
        <dbReference type="SAM" id="MobiDB-lite"/>
    </source>
</evidence>
<reference evidence="2" key="1">
    <citation type="submission" date="2022-04" db="EMBL/GenBank/DDBJ databases">
        <title>Halobacillus sp. isolated from saltern.</title>
        <authorList>
            <person name="Won M."/>
            <person name="Lee C.-M."/>
            <person name="Woen H.-Y."/>
            <person name="Kwon S.-W."/>
        </authorList>
    </citation>
    <scope>NUCLEOTIDE SEQUENCE</scope>
    <source>
        <strain evidence="2">SSHM10-5</strain>
    </source>
</reference>
<dbReference type="EMBL" id="CP095075">
    <property type="protein sequence ID" value="UOR13240.1"/>
    <property type="molecule type" value="Genomic_DNA"/>
</dbReference>
<dbReference type="RefSeq" id="WP_245034727.1">
    <property type="nucleotide sequence ID" value="NZ_CP095075.1"/>
</dbReference>
<feature type="compositionally biased region" description="Gly residues" evidence="1">
    <location>
        <begin position="9"/>
        <end position="26"/>
    </location>
</feature>
<keyword evidence="3" id="KW-1185">Reference proteome</keyword>
<accession>A0ABY4HEC3</accession>
<organism evidence="2 3">
    <name type="scientific">Halobacillus amylolyticus</name>
    <dbReference type="NCBI Taxonomy" id="2932259"/>
    <lineage>
        <taxon>Bacteria</taxon>
        <taxon>Bacillati</taxon>
        <taxon>Bacillota</taxon>
        <taxon>Bacilli</taxon>
        <taxon>Bacillales</taxon>
        <taxon>Bacillaceae</taxon>
        <taxon>Halobacillus</taxon>
    </lineage>
</organism>
<name>A0ABY4HEC3_9BACI</name>
<feature type="region of interest" description="Disordered" evidence="1">
    <location>
        <begin position="1"/>
        <end position="64"/>
    </location>
</feature>
<dbReference type="Proteomes" id="UP000830326">
    <property type="component" value="Chromosome"/>
</dbReference>